<evidence type="ECO:0000259" key="4">
    <source>
        <dbReference type="Pfam" id="PF17853"/>
    </source>
</evidence>
<dbReference type="Pfam" id="PF13556">
    <property type="entry name" value="HTH_30"/>
    <property type="match status" value="1"/>
</dbReference>
<dbReference type="EMBL" id="STGW01000043">
    <property type="protein sequence ID" value="THV08730.1"/>
    <property type="molecule type" value="Genomic_DNA"/>
</dbReference>
<dbReference type="PANTHER" id="PTHR33744">
    <property type="entry name" value="CARBOHYDRATE DIACID REGULATOR"/>
    <property type="match status" value="1"/>
</dbReference>
<dbReference type="OrthoDB" id="3663486at2"/>
<dbReference type="Pfam" id="PF17853">
    <property type="entry name" value="GGDEF_2"/>
    <property type="match status" value="1"/>
</dbReference>
<evidence type="ECO:0000259" key="3">
    <source>
        <dbReference type="Pfam" id="PF14361"/>
    </source>
</evidence>
<feature type="non-terminal residue" evidence="5">
    <location>
        <position position="284"/>
    </location>
</feature>
<evidence type="ECO:0000256" key="1">
    <source>
        <dbReference type="ARBA" id="ARBA00006754"/>
    </source>
</evidence>
<evidence type="ECO:0000313" key="6">
    <source>
        <dbReference type="Proteomes" id="UP000307087"/>
    </source>
</evidence>
<dbReference type="InterPro" id="IPR051448">
    <property type="entry name" value="CdaR-like_regulators"/>
</dbReference>
<dbReference type="RefSeq" id="WP_136564550.1">
    <property type="nucleotide sequence ID" value="NZ_STGW01000043.1"/>
</dbReference>
<feature type="domain" description="PucR C-terminal helix-turn-helix" evidence="2">
    <location>
        <begin position="245"/>
        <end position="284"/>
    </location>
</feature>
<keyword evidence="6" id="KW-1185">Reference proteome</keyword>
<dbReference type="InterPro" id="IPR025736">
    <property type="entry name" value="PucR_C-HTH_dom"/>
</dbReference>
<gene>
    <name evidence="5" type="ORF">E9934_19405</name>
</gene>
<comment type="caution">
    <text evidence="5">The sequence shown here is derived from an EMBL/GenBank/DDBJ whole genome shotgun (WGS) entry which is preliminary data.</text>
</comment>
<evidence type="ECO:0000259" key="2">
    <source>
        <dbReference type="Pfam" id="PF13556"/>
    </source>
</evidence>
<dbReference type="Pfam" id="PF14361">
    <property type="entry name" value="RsbRD_N"/>
    <property type="match status" value="1"/>
</dbReference>
<sequence>EIYTAGEQAVWEFITAAVKSRPADNVSEADALVHFWTRSSTWFDHSVEQSVAIYQQELERIRQGDAARRLEVVRAVVGGELVDPREISARLGGHPLSAYQTALLLHTADDARIADLSQAAHELTTALKLRSPLVVHPGGRDLWAWVSSAELPDLTRLHSREDWLKERQIVAAVGSPAPGVDGFCSSHAEALATQRITLVGNRPSPLTFFTEVELMSLVGNTDAMRRFVYRTLGRLAGTDEQTERLRTTVQALLSTGSHDAAAKILVVHKNTVRYRVERAEELMG</sequence>
<dbReference type="PANTHER" id="PTHR33744:SF1">
    <property type="entry name" value="DNA-BINDING TRANSCRIPTIONAL ACTIVATOR ADER"/>
    <property type="match status" value="1"/>
</dbReference>
<reference evidence="5 6" key="1">
    <citation type="journal article" date="2009" name="Int. J. Syst. Evol. Microbiol.">
        <title>Nocardioides caeni sp. nov., isolated from wastewater.</title>
        <authorList>
            <person name="Yoon J.H."/>
            <person name="Kang S.J."/>
            <person name="Park S."/>
            <person name="Kim W."/>
            <person name="Oh T.K."/>
        </authorList>
    </citation>
    <scope>NUCLEOTIDE SEQUENCE [LARGE SCALE GENOMIC DNA]</scope>
    <source>
        <strain evidence="5 6">DSM 23134</strain>
    </source>
</reference>
<feature type="non-terminal residue" evidence="5">
    <location>
        <position position="1"/>
    </location>
</feature>
<dbReference type="InterPro" id="IPR025751">
    <property type="entry name" value="RsbRD_N_dom"/>
</dbReference>
<dbReference type="Proteomes" id="UP000307087">
    <property type="component" value="Unassembled WGS sequence"/>
</dbReference>
<protein>
    <submittedName>
        <fullName evidence="5">PucR family transcriptional regulator</fullName>
    </submittedName>
</protein>
<dbReference type="InterPro" id="IPR042070">
    <property type="entry name" value="PucR_C-HTH_sf"/>
</dbReference>
<dbReference type="Gene3D" id="1.10.10.2840">
    <property type="entry name" value="PucR C-terminal helix-turn-helix domain"/>
    <property type="match status" value="1"/>
</dbReference>
<dbReference type="InterPro" id="IPR041522">
    <property type="entry name" value="CdaR_GGDEF"/>
</dbReference>
<accession>A0A4S8MZ32</accession>
<proteinExistence type="inferred from homology"/>
<organism evidence="5 6">
    <name type="scientific">Nocardioides caeni</name>
    <dbReference type="NCBI Taxonomy" id="574700"/>
    <lineage>
        <taxon>Bacteria</taxon>
        <taxon>Bacillati</taxon>
        <taxon>Actinomycetota</taxon>
        <taxon>Actinomycetes</taxon>
        <taxon>Propionibacteriales</taxon>
        <taxon>Nocardioidaceae</taxon>
        <taxon>Nocardioides</taxon>
    </lineage>
</organism>
<feature type="domain" description="RsbT co-antagonist protein RsbRD N-terminal" evidence="3">
    <location>
        <begin position="3"/>
        <end position="69"/>
    </location>
</feature>
<comment type="similarity">
    <text evidence="1">Belongs to the CdaR family.</text>
</comment>
<dbReference type="AlphaFoldDB" id="A0A4S8MZ32"/>
<name>A0A4S8MZ32_9ACTN</name>
<feature type="domain" description="CdaR GGDEF-like" evidence="4">
    <location>
        <begin position="89"/>
        <end position="196"/>
    </location>
</feature>
<evidence type="ECO:0000313" key="5">
    <source>
        <dbReference type="EMBL" id="THV08730.1"/>
    </source>
</evidence>